<dbReference type="Proteomes" id="UP000307720">
    <property type="component" value="Unassembled WGS sequence"/>
</dbReference>
<evidence type="ECO:0000313" key="1">
    <source>
        <dbReference type="EMBL" id="TGX96425.1"/>
    </source>
</evidence>
<evidence type="ECO:0000313" key="2">
    <source>
        <dbReference type="Proteomes" id="UP000307720"/>
    </source>
</evidence>
<reference evidence="1" key="1">
    <citation type="submission" date="2019-04" db="EMBL/GenBank/DDBJ databases">
        <title>Microbes associate with the intestines of laboratory mice.</title>
        <authorList>
            <person name="Navarre W."/>
            <person name="Wong E."/>
            <person name="Huang K."/>
            <person name="Tropini C."/>
            <person name="Ng K."/>
            <person name="Yu B."/>
        </authorList>
    </citation>
    <scope>NUCLEOTIDE SEQUENCE</scope>
    <source>
        <strain evidence="1">NM72_1-8</strain>
    </source>
</reference>
<comment type="caution">
    <text evidence="1">The sequence shown here is derived from an EMBL/GenBank/DDBJ whole genome shotgun (WGS) entry which is preliminary data.</text>
</comment>
<accession>A0AC61QVE5</accession>
<proteinExistence type="predicted"/>
<gene>
    <name evidence="1" type="ORF">E5357_16165</name>
</gene>
<dbReference type="EMBL" id="SRZB01000063">
    <property type="protein sequence ID" value="TGX96425.1"/>
    <property type="molecule type" value="Genomic_DNA"/>
</dbReference>
<protein>
    <submittedName>
        <fullName evidence="1">CHAP domain-containing protein</fullName>
    </submittedName>
</protein>
<name>A0AC61QVE5_9FIRM</name>
<keyword evidence="2" id="KW-1185">Reference proteome</keyword>
<sequence length="608" mass="65339">MADIKTRDAVKGTIKTLDKAAIAGSRMKSAYAKTKDKAKQGYYAEENSPTEYAADKVSHASGCIKDEGIHQFNKQGQKNAEATRENIGKVKDKIADFKAKRAKKAAEQKTMRNKAGQNAMRTMGQDGLQEVQGTASRPAVSATHSTPVKTETPQTAANSLIKTRQQGKRTIKTTARNAEKSVKTTAKGTVKATEKGVKTAKATSKTAIKTRSQTAKAAQKTAKASAKAAQKAAQTAKATAKATAEATKATVKATIAAVKAIIAGTKALISALIAGGWIAIVIIIIVVLLGCAVSLFGGGSDSTSYTPVSAEVEAYTPLIQKYAKQYGIPEYVELIKAVMMQESGGRGLDPMQAAEGSFNKRYPHEPNGIKDPEYSIECGVQELKAALVSAEVENLIDMERIKLALQGYNFGNGYISWAKSNYGGYSYANAVEFSAMQAQRLGWEKYGDTQYPAHVLRYYPYGRAFTSGGNQAIVEVALTQLGNEGGQPYWSWYGFGGRVEWCACFASWCADQCGYLESGIIPKFSLCSDGVNWFKGKGQWQDKNYEPQAGDLIFFDWGSDGSIDHVGIVEKCENGTVYTVEGNSGDACKQQSYPVGSGSIYGYGCPNY</sequence>
<organism evidence="1 2">
    <name type="scientific">Hominisplanchenecus murintestinalis</name>
    <dbReference type="NCBI Taxonomy" id="2941517"/>
    <lineage>
        <taxon>Bacteria</taxon>
        <taxon>Bacillati</taxon>
        <taxon>Bacillota</taxon>
        <taxon>Clostridia</taxon>
        <taxon>Lachnospirales</taxon>
        <taxon>Lachnospiraceae</taxon>
        <taxon>Hominisplanchenecus</taxon>
    </lineage>
</organism>